<accession>A0A6C0HRB0</accession>
<dbReference type="AlphaFoldDB" id="A0A6C0HRB0"/>
<dbReference type="EMBL" id="MN740006">
    <property type="protein sequence ID" value="QHT83202.1"/>
    <property type="molecule type" value="Genomic_DNA"/>
</dbReference>
<evidence type="ECO:0000256" key="1">
    <source>
        <dbReference type="SAM" id="Phobius"/>
    </source>
</evidence>
<feature type="transmembrane region" description="Helical" evidence="1">
    <location>
        <begin position="39"/>
        <end position="64"/>
    </location>
</feature>
<keyword evidence="1" id="KW-0812">Transmembrane</keyword>
<sequence length="147" mass="16893">MFVILNFIVSFISDIVLNDLSTHFNIIKSLQPYFYKQSILISAFLAGMTVVIALVINIFFSYFLFGFTIPNNFTELLYFSSLAFVVGFIIDGLIYKLKIFDNRLNSYYKTVGVGFWGAMAFVFSIIISYFIQKQIYSVCYGRNCIST</sequence>
<protein>
    <submittedName>
        <fullName evidence="2">Uncharacterized protein</fullName>
    </submittedName>
</protein>
<organism evidence="2">
    <name type="scientific">viral metagenome</name>
    <dbReference type="NCBI Taxonomy" id="1070528"/>
    <lineage>
        <taxon>unclassified sequences</taxon>
        <taxon>metagenomes</taxon>
        <taxon>organismal metagenomes</taxon>
    </lineage>
</organism>
<proteinExistence type="predicted"/>
<feature type="transmembrane region" description="Helical" evidence="1">
    <location>
        <begin position="107"/>
        <end position="131"/>
    </location>
</feature>
<evidence type="ECO:0000313" key="2">
    <source>
        <dbReference type="EMBL" id="QHT83202.1"/>
    </source>
</evidence>
<keyword evidence="1" id="KW-0472">Membrane</keyword>
<reference evidence="2" key="1">
    <citation type="journal article" date="2020" name="Nature">
        <title>Giant virus diversity and host interactions through global metagenomics.</title>
        <authorList>
            <person name="Schulz F."/>
            <person name="Roux S."/>
            <person name="Paez-Espino D."/>
            <person name="Jungbluth S."/>
            <person name="Walsh D.A."/>
            <person name="Denef V.J."/>
            <person name="McMahon K.D."/>
            <person name="Konstantinidis K.T."/>
            <person name="Eloe-Fadrosh E.A."/>
            <person name="Kyrpides N.C."/>
            <person name="Woyke T."/>
        </authorList>
    </citation>
    <scope>NUCLEOTIDE SEQUENCE</scope>
    <source>
        <strain evidence="2">GVMAG-M-3300023184-167</strain>
    </source>
</reference>
<feature type="transmembrane region" description="Helical" evidence="1">
    <location>
        <begin position="76"/>
        <end position="95"/>
    </location>
</feature>
<keyword evidence="1" id="KW-1133">Transmembrane helix</keyword>
<name>A0A6C0HRB0_9ZZZZ</name>
<feature type="transmembrane region" description="Helical" evidence="1">
    <location>
        <begin position="6"/>
        <end position="27"/>
    </location>
</feature>